<organism evidence="4 5">
    <name type="scientific">Roseateles agri</name>
    <dbReference type="NCBI Taxonomy" id="3098619"/>
    <lineage>
        <taxon>Bacteria</taxon>
        <taxon>Pseudomonadati</taxon>
        <taxon>Pseudomonadota</taxon>
        <taxon>Betaproteobacteria</taxon>
        <taxon>Burkholderiales</taxon>
        <taxon>Sphaerotilaceae</taxon>
        <taxon>Roseateles</taxon>
    </lineage>
</organism>
<dbReference type="InterPro" id="IPR003399">
    <property type="entry name" value="Mce/MlaD"/>
</dbReference>
<protein>
    <submittedName>
        <fullName evidence="4">MlaD family protein</fullName>
    </submittedName>
</protein>
<keyword evidence="2" id="KW-0472">Membrane</keyword>
<evidence type="ECO:0000256" key="2">
    <source>
        <dbReference type="SAM" id="Phobius"/>
    </source>
</evidence>
<evidence type="ECO:0000259" key="3">
    <source>
        <dbReference type="Pfam" id="PF02470"/>
    </source>
</evidence>
<evidence type="ECO:0000256" key="1">
    <source>
        <dbReference type="SAM" id="MobiDB-lite"/>
    </source>
</evidence>
<keyword evidence="2" id="KW-0812">Transmembrane</keyword>
<gene>
    <name evidence="4" type="ORF">SNE35_21035</name>
</gene>
<dbReference type="Pfam" id="PF02470">
    <property type="entry name" value="MlaD"/>
    <property type="match status" value="1"/>
</dbReference>
<comment type="caution">
    <text evidence="4">The sequence shown here is derived from an EMBL/GenBank/DDBJ whole genome shotgun (WGS) entry which is preliminary data.</text>
</comment>
<feature type="region of interest" description="Disordered" evidence="1">
    <location>
        <begin position="304"/>
        <end position="333"/>
    </location>
</feature>
<dbReference type="Proteomes" id="UP001285263">
    <property type="component" value="Unassembled WGS sequence"/>
</dbReference>
<keyword evidence="2" id="KW-1133">Transmembrane helix</keyword>
<keyword evidence="5" id="KW-1185">Reference proteome</keyword>
<feature type="transmembrane region" description="Helical" evidence="2">
    <location>
        <begin position="7"/>
        <end position="28"/>
    </location>
</feature>
<reference evidence="4 5" key="1">
    <citation type="submission" date="2023-11" db="EMBL/GenBank/DDBJ databases">
        <title>Paucibacter sp. nov., isolated from fresh soil in Korea.</title>
        <authorList>
            <person name="Le N.T.T."/>
        </authorList>
    </citation>
    <scope>NUCLEOTIDE SEQUENCE [LARGE SCALE GENOMIC DNA]</scope>
    <source>
        <strain evidence="4 5">R3-3</strain>
    </source>
</reference>
<evidence type="ECO:0000313" key="4">
    <source>
        <dbReference type="EMBL" id="MDY0747011.1"/>
    </source>
</evidence>
<dbReference type="PANTHER" id="PTHR36698:SF3">
    <property type="entry name" value="ABC-TYPE TRANSPORT AUXILIARY LIPOPROTEIN COMPONENT DOMAIN-CONTAINING PROTEIN"/>
    <property type="match status" value="1"/>
</dbReference>
<dbReference type="RefSeq" id="WP_320424980.1">
    <property type="nucleotide sequence ID" value="NZ_JAXCLA010000007.1"/>
</dbReference>
<sequence>MESRSHALVTGAFVLLLGLALLVVVAWFRNDDGDTVGYTVVSQTGVSGLNVKAAVKLRGVPVGKVSSIVFDPKQPRQILVGIDVDKNAPVTALMSARLGYQGITGLAFVDLVDETPPNVAGSPRDPEARIELKPSLIDQLANGGPRLLAGVNDVTQRMSRLLGDDNQQALSQTLRQMGEASGQVAQLVQELRPAAQALQPLALQAGREMQRADALLQGAQQTLQKFDGLASESTLLAQDLRSRAATLDRLTAAAEQLQTTTQRLELALVGADRPRPLPLVDRLGNAAQAMQGAAANVGALAEQPQSLLLGRQPGPPGPGEAGFDARSDITKGR</sequence>
<proteinExistence type="predicted"/>
<evidence type="ECO:0000313" key="5">
    <source>
        <dbReference type="Proteomes" id="UP001285263"/>
    </source>
</evidence>
<name>A0ABU5DL23_9BURK</name>
<feature type="domain" description="Mce/MlaD" evidence="3">
    <location>
        <begin position="37"/>
        <end position="112"/>
    </location>
</feature>
<accession>A0ABU5DL23</accession>
<dbReference type="PANTHER" id="PTHR36698">
    <property type="entry name" value="BLL5892 PROTEIN"/>
    <property type="match status" value="1"/>
</dbReference>
<dbReference type="EMBL" id="JAXCLA010000007">
    <property type="protein sequence ID" value="MDY0747011.1"/>
    <property type="molecule type" value="Genomic_DNA"/>
</dbReference>
<feature type="compositionally biased region" description="Basic and acidic residues" evidence="1">
    <location>
        <begin position="323"/>
        <end position="333"/>
    </location>
</feature>